<keyword evidence="6" id="KW-1185">Reference proteome</keyword>
<dbReference type="SUPFAM" id="SSF46785">
    <property type="entry name" value="Winged helix' DNA-binding domain"/>
    <property type="match status" value="1"/>
</dbReference>
<evidence type="ECO:0000313" key="6">
    <source>
        <dbReference type="Proteomes" id="UP001501509"/>
    </source>
</evidence>
<sequence length="171" mass="18896">MQRTSLAEFSCSIARTLDVFGEWWTPLIVRDVHLGLRRFEQIQSNLGISRKVLTQRLERLVEEDVLARRPYSERPPRDEYVLTERGRELVPILLALMAWGDRWTAGEDGPPMIVRHETCGQVITPVVGCPACGEALTADAVPAEPGPGARIGPGTREIARMLGRGSTSPPA</sequence>
<feature type="domain" description="HTH hxlR-type" evidence="4">
    <location>
        <begin position="11"/>
        <end position="108"/>
    </location>
</feature>
<evidence type="ECO:0000256" key="3">
    <source>
        <dbReference type="ARBA" id="ARBA00023163"/>
    </source>
</evidence>
<accession>A0ABN3PL30</accession>
<evidence type="ECO:0000259" key="4">
    <source>
        <dbReference type="PROSITE" id="PS51118"/>
    </source>
</evidence>
<protein>
    <submittedName>
        <fullName evidence="5">Helix-turn-helix domain-containing protein</fullName>
    </submittedName>
</protein>
<dbReference type="Gene3D" id="1.10.10.10">
    <property type="entry name" value="Winged helix-like DNA-binding domain superfamily/Winged helix DNA-binding domain"/>
    <property type="match status" value="1"/>
</dbReference>
<dbReference type="RefSeq" id="WP_344540608.1">
    <property type="nucleotide sequence ID" value="NZ_BAAATD010000003.1"/>
</dbReference>
<keyword evidence="1" id="KW-0805">Transcription regulation</keyword>
<organism evidence="5 6">
    <name type="scientific">Actinomadura fulvescens</name>
    <dbReference type="NCBI Taxonomy" id="46160"/>
    <lineage>
        <taxon>Bacteria</taxon>
        <taxon>Bacillati</taxon>
        <taxon>Actinomycetota</taxon>
        <taxon>Actinomycetes</taxon>
        <taxon>Streptosporangiales</taxon>
        <taxon>Thermomonosporaceae</taxon>
        <taxon>Actinomadura</taxon>
    </lineage>
</organism>
<evidence type="ECO:0000256" key="1">
    <source>
        <dbReference type="ARBA" id="ARBA00023015"/>
    </source>
</evidence>
<dbReference type="InterPro" id="IPR036388">
    <property type="entry name" value="WH-like_DNA-bd_sf"/>
</dbReference>
<dbReference type="PROSITE" id="PS51118">
    <property type="entry name" value="HTH_HXLR"/>
    <property type="match status" value="1"/>
</dbReference>
<name>A0ABN3PL30_9ACTN</name>
<proteinExistence type="predicted"/>
<dbReference type="Proteomes" id="UP001501509">
    <property type="component" value="Unassembled WGS sequence"/>
</dbReference>
<dbReference type="InterPro" id="IPR036390">
    <property type="entry name" value="WH_DNA-bd_sf"/>
</dbReference>
<evidence type="ECO:0000313" key="5">
    <source>
        <dbReference type="EMBL" id="GAA2591060.1"/>
    </source>
</evidence>
<evidence type="ECO:0000256" key="2">
    <source>
        <dbReference type="ARBA" id="ARBA00023125"/>
    </source>
</evidence>
<dbReference type="EMBL" id="BAAATD010000003">
    <property type="protein sequence ID" value="GAA2591060.1"/>
    <property type="molecule type" value="Genomic_DNA"/>
</dbReference>
<comment type="caution">
    <text evidence="5">The sequence shown here is derived from an EMBL/GenBank/DDBJ whole genome shotgun (WGS) entry which is preliminary data.</text>
</comment>
<dbReference type="Pfam" id="PF01638">
    <property type="entry name" value="HxlR"/>
    <property type="match status" value="1"/>
</dbReference>
<dbReference type="PANTHER" id="PTHR33204:SF18">
    <property type="entry name" value="TRANSCRIPTIONAL REGULATORY PROTEIN"/>
    <property type="match status" value="1"/>
</dbReference>
<keyword evidence="3" id="KW-0804">Transcription</keyword>
<dbReference type="PANTHER" id="PTHR33204">
    <property type="entry name" value="TRANSCRIPTIONAL REGULATOR, MARR FAMILY"/>
    <property type="match status" value="1"/>
</dbReference>
<gene>
    <name evidence="5" type="ORF">GCM10010411_25030</name>
</gene>
<reference evidence="5 6" key="1">
    <citation type="journal article" date="2019" name="Int. J. Syst. Evol. Microbiol.">
        <title>The Global Catalogue of Microorganisms (GCM) 10K type strain sequencing project: providing services to taxonomists for standard genome sequencing and annotation.</title>
        <authorList>
            <consortium name="The Broad Institute Genomics Platform"/>
            <consortium name="The Broad Institute Genome Sequencing Center for Infectious Disease"/>
            <person name="Wu L."/>
            <person name="Ma J."/>
        </authorList>
    </citation>
    <scope>NUCLEOTIDE SEQUENCE [LARGE SCALE GENOMIC DNA]</scope>
    <source>
        <strain evidence="5 6">JCM 6833</strain>
    </source>
</reference>
<dbReference type="InterPro" id="IPR002577">
    <property type="entry name" value="HTH_HxlR"/>
</dbReference>
<keyword evidence="2" id="KW-0238">DNA-binding</keyword>